<accession>A0A2P2C9M2</accession>
<dbReference type="GO" id="GO:0006525">
    <property type="term" value="P:arginine metabolic process"/>
    <property type="evidence" value="ECO:0007669"/>
    <property type="project" value="TreeGrafter"/>
</dbReference>
<dbReference type="GO" id="GO:0000052">
    <property type="term" value="P:citrulline metabolic process"/>
    <property type="evidence" value="ECO:0007669"/>
    <property type="project" value="TreeGrafter"/>
</dbReference>
<dbReference type="Gene3D" id="3.75.10.10">
    <property type="entry name" value="L-arginine/glycine Amidinotransferase, Chain A"/>
    <property type="match status" value="1"/>
</dbReference>
<sequence>MSRIALVRRPTDDLADGIVTHIERTPVDVERAFAQHTAYAEALAAAGWDVRHVEPAPGCPDAVFVEDSVVVVEGTAVITRPGAPARRGEIAGTEAAVRELGLEVRRIEGDGTLDGGDVLQVGDTVYVGRGGRTNADGICQLREHLSPLGRTVVPVRLLDVLHLKSAVTALPDGTLLALPELMEPGVFATTRPVDEEGGCHVVPLGGSDILIAASAPRTIDRLADLGFSPRVVDISEFEKLEGCVTCLSVLVR</sequence>
<dbReference type="PANTHER" id="PTHR12737">
    <property type="entry name" value="DIMETHYLARGININE DIMETHYLAMINOHYDROLASE"/>
    <property type="match status" value="1"/>
</dbReference>
<proteinExistence type="inferred from homology"/>
<dbReference type="NCBIfam" id="NF045660">
    <property type="entry name" value="DiMthArgaseDdahStm"/>
    <property type="match status" value="1"/>
</dbReference>
<dbReference type="PANTHER" id="PTHR12737:SF9">
    <property type="entry name" value="DIMETHYLARGININASE"/>
    <property type="match status" value="1"/>
</dbReference>
<name>A0A2P2C9M2_9ZZZZ</name>
<keyword evidence="2 3" id="KW-0378">Hydrolase</keyword>
<evidence type="ECO:0000313" key="3">
    <source>
        <dbReference type="EMBL" id="CUR58660.1"/>
    </source>
</evidence>
<protein>
    <submittedName>
        <fullName evidence="3">N(G),N(G)-dimethylarginine dimethylaminohydrolase</fullName>
        <ecNumber evidence="3">3.5.3.18</ecNumber>
    </submittedName>
</protein>
<dbReference type="GO" id="GO:0045429">
    <property type="term" value="P:positive regulation of nitric oxide biosynthetic process"/>
    <property type="evidence" value="ECO:0007669"/>
    <property type="project" value="TreeGrafter"/>
</dbReference>
<evidence type="ECO:0000256" key="1">
    <source>
        <dbReference type="ARBA" id="ARBA00008532"/>
    </source>
</evidence>
<comment type="similarity">
    <text evidence="1">Belongs to the DDAH family.</text>
</comment>
<dbReference type="GO" id="GO:0016597">
    <property type="term" value="F:amino acid binding"/>
    <property type="evidence" value="ECO:0007669"/>
    <property type="project" value="TreeGrafter"/>
</dbReference>
<evidence type="ECO:0000256" key="2">
    <source>
        <dbReference type="ARBA" id="ARBA00022801"/>
    </source>
</evidence>
<dbReference type="Pfam" id="PF02274">
    <property type="entry name" value="ADI"/>
    <property type="match status" value="1"/>
</dbReference>
<dbReference type="EC" id="3.5.3.18" evidence="3"/>
<gene>
    <name evidence="3" type="primary">ddaH</name>
    <name evidence="3" type="ORF">NOCA2530019</name>
</gene>
<dbReference type="SUPFAM" id="SSF55909">
    <property type="entry name" value="Pentein"/>
    <property type="match status" value="1"/>
</dbReference>
<dbReference type="InterPro" id="IPR033199">
    <property type="entry name" value="DDAH-like"/>
</dbReference>
<reference evidence="3" key="1">
    <citation type="submission" date="2015-08" db="EMBL/GenBank/DDBJ databases">
        <authorList>
            <person name="Babu N.S."/>
            <person name="Beckwith C.J."/>
            <person name="Beseler K.G."/>
            <person name="Brison A."/>
            <person name="Carone J.V."/>
            <person name="Caskin T.P."/>
            <person name="Diamond M."/>
            <person name="Durham M.E."/>
            <person name="Foxe J.M."/>
            <person name="Go M."/>
            <person name="Henderson B.A."/>
            <person name="Jones I.B."/>
            <person name="McGettigan J.A."/>
            <person name="Micheletti S.J."/>
            <person name="Nasrallah M.E."/>
            <person name="Ortiz D."/>
            <person name="Piller C.R."/>
            <person name="Privatt S.R."/>
            <person name="Schneider S.L."/>
            <person name="Sharp S."/>
            <person name="Smith T.C."/>
            <person name="Stanton J.D."/>
            <person name="Ullery H.E."/>
            <person name="Wilson R.J."/>
            <person name="Serrano M.G."/>
            <person name="Buck G."/>
            <person name="Lee V."/>
            <person name="Wang Y."/>
            <person name="Carvalho R."/>
            <person name="Voegtly L."/>
            <person name="Shi R."/>
            <person name="Duckworth R."/>
            <person name="Johnson A."/>
            <person name="Loviza R."/>
            <person name="Walstead R."/>
            <person name="Shah Z."/>
            <person name="Kiflezghi M."/>
            <person name="Wade K."/>
            <person name="Ball S.L."/>
            <person name="Bradley K.W."/>
            <person name="Asai D.J."/>
            <person name="Bowman C.A."/>
            <person name="Russell D.A."/>
            <person name="Pope W.H."/>
            <person name="Jacobs-Sera D."/>
            <person name="Hendrix R.W."/>
            <person name="Hatfull G.F."/>
        </authorList>
    </citation>
    <scope>NUCLEOTIDE SEQUENCE</scope>
</reference>
<organism evidence="3">
    <name type="scientific">metagenome</name>
    <dbReference type="NCBI Taxonomy" id="256318"/>
    <lineage>
        <taxon>unclassified sequences</taxon>
        <taxon>metagenomes</taxon>
    </lineage>
</organism>
<dbReference type="GO" id="GO:0016403">
    <property type="term" value="F:dimethylargininase activity"/>
    <property type="evidence" value="ECO:0007669"/>
    <property type="project" value="UniProtKB-EC"/>
</dbReference>
<dbReference type="AlphaFoldDB" id="A0A2P2C9M2"/>
<dbReference type="EMBL" id="CZKA01000049">
    <property type="protein sequence ID" value="CUR58660.1"/>
    <property type="molecule type" value="Genomic_DNA"/>
</dbReference>